<accession>A0ABY2S0R2</accession>
<sequence>MSELDLFATAGDGLDSSHFGLTDDGRAYVVAGALAKALQHSNSRKMLQILDDDEKGVTECSTPGGKQAVNVIYEEGIWRLIFRSNLPSARTLTKHVTAILRQLRETGVVDTRDKPMSELEMARKYVAALERIEQIEPAAKSWEQLSEAAGDYSLREAAQILDRDPEIKTGQNRLMKYLKHIGRVDKSGRPYQDQVDLERITVRTRDYFNTGTQQQELTTQIRITVKGLHELHKRMGGTGPLLVVA</sequence>
<dbReference type="InterPro" id="IPR005039">
    <property type="entry name" value="Ant_C"/>
</dbReference>
<organism evidence="2 3">
    <name type="scientific">Prauserella endophytica</name>
    <dbReference type="NCBI Taxonomy" id="1592324"/>
    <lineage>
        <taxon>Bacteria</taxon>
        <taxon>Bacillati</taxon>
        <taxon>Actinomycetota</taxon>
        <taxon>Actinomycetes</taxon>
        <taxon>Pseudonocardiales</taxon>
        <taxon>Pseudonocardiaceae</taxon>
        <taxon>Prauserella</taxon>
        <taxon>Prauserella coralliicola group</taxon>
    </lineage>
</organism>
<protein>
    <recommendedName>
        <fullName evidence="1">Bro-N domain-containing protein</fullName>
    </recommendedName>
</protein>
<dbReference type="Proteomes" id="UP000309992">
    <property type="component" value="Unassembled WGS sequence"/>
</dbReference>
<dbReference type="Pfam" id="PF02498">
    <property type="entry name" value="Bro-N"/>
    <property type="match status" value="1"/>
</dbReference>
<dbReference type="PROSITE" id="PS51750">
    <property type="entry name" value="BRO_N"/>
    <property type="match status" value="1"/>
</dbReference>
<feature type="domain" description="Bro-N" evidence="1">
    <location>
        <begin position="1"/>
        <end position="107"/>
    </location>
</feature>
<keyword evidence="3" id="KW-1185">Reference proteome</keyword>
<name>A0ABY2S0R2_9PSEU</name>
<evidence type="ECO:0000313" key="3">
    <source>
        <dbReference type="Proteomes" id="UP000309992"/>
    </source>
</evidence>
<dbReference type="RefSeq" id="WP_137096151.1">
    <property type="nucleotide sequence ID" value="NZ_SWMS01000014.1"/>
</dbReference>
<dbReference type="SMART" id="SM01040">
    <property type="entry name" value="Bro-N"/>
    <property type="match status" value="1"/>
</dbReference>
<comment type="caution">
    <text evidence="2">The sequence shown here is derived from an EMBL/GenBank/DDBJ whole genome shotgun (WGS) entry which is preliminary data.</text>
</comment>
<dbReference type="Pfam" id="PF03374">
    <property type="entry name" value="ANT"/>
    <property type="match status" value="1"/>
</dbReference>
<reference evidence="2 3" key="1">
    <citation type="journal article" date="2015" name="Antonie Van Leeuwenhoek">
        <title>Prauserella endophytica sp. nov., an endophytic actinobacterium isolated from Tamarix taklamakanensis.</title>
        <authorList>
            <person name="Liu J.M."/>
            <person name="Habden X."/>
            <person name="Guo L."/>
            <person name="Tuo L."/>
            <person name="Jiang Z.K."/>
            <person name="Liu S.W."/>
            <person name="Liu X.F."/>
            <person name="Chen L."/>
            <person name="Li R.F."/>
            <person name="Zhang Y.Q."/>
            <person name="Sun C.H."/>
        </authorList>
    </citation>
    <scope>NUCLEOTIDE SEQUENCE [LARGE SCALE GENOMIC DNA]</scope>
    <source>
        <strain evidence="2 3">CGMCC 4.7182</strain>
    </source>
</reference>
<dbReference type="InterPro" id="IPR003497">
    <property type="entry name" value="BRO_N_domain"/>
</dbReference>
<evidence type="ECO:0000313" key="2">
    <source>
        <dbReference type="EMBL" id="TKG67019.1"/>
    </source>
</evidence>
<proteinExistence type="predicted"/>
<evidence type="ECO:0000259" key="1">
    <source>
        <dbReference type="PROSITE" id="PS51750"/>
    </source>
</evidence>
<gene>
    <name evidence="2" type="ORF">FCN18_24240</name>
</gene>
<dbReference type="EMBL" id="SWMS01000014">
    <property type="protein sequence ID" value="TKG67019.1"/>
    <property type="molecule type" value="Genomic_DNA"/>
</dbReference>